<dbReference type="SUPFAM" id="SSF53474">
    <property type="entry name" value="alpha/beta-Hydrolases"/>
    <property type="match status" value="1"/>
</dbReference>
<comment type="similarity">
    <text evidence="1">Belongs to the peptidase S33 family.</text>
</comment>
<dbReference type="PANTHER" id="PTHR21661:SF35">
    <property type="entry name" value="EPOXIDE HYDROLASE"/>
    <property type="match status" value="1"/>
</dbReference>
<dbReference type="Gene3D" id="3.40.50.1820">
    <property type="entry name" value="alpha/beta hydrolase"/>
    <property type="match status" value="1"/>
</dbReference>
<reference evidence="4" key="1">
    <citation type="submission" date="2022-03" db="EMBL/GenBank/DDBJ databases">
        <authorList>
            <person name="Lindestad O."/>
        </authorList>
    </citation>
    <scope>NUCLEOTIDE SEQUENCE</scope>
</reference>
<dbReference type="PANTHER" id="PTHR21661">
    <property type="entry name" value="EPOXIDE HYDROLASE 1-RELATED"/>
    <property type="match status" value="1"/>
</dbReference>
<dbReference type="InterPro" id="IPR029058">
    <property type="entry name" value="AB_hydrolase_fold"/>
</dbReference>
<dbReference type="Proteomes" id="UP000838756">
    <property type="component" value="Unassembled WGS sequence"/>
</dbReference>
<feature type="domain" description="AB hydrolase-1" evidence="3">
    <location>
        <begin position="9"/>
        <end position="59"/>
    </location>
</feature>
<evidence type="ECO:0000256" key="2">
    <source>
        <dbReference type="ARBA" id="ARBA00022801"/>
    </source>
</evidence>
<feature type="non-terminal residue" evidence="4">
    <location>
        <position position="1"/>
    </location>
</feature>
<keyword evidence="2" id="KW-0378">Hydrolase</keyword>
<protein>
    <submittedName>
        <fullName evidence="4">Jg25379 protein</fullName>
    </submittedName>
</protein>
<evidence type="ECO:0000259" key="3">
    <source>
        <dbReference type="Pfam" id="PF00561"/>
    </source>
</evidence>
<dbReference type="OrthoDB" id="7130006at2759"/>
<keyword evidence="5" id="KW-1185">Reference proteome</keyword>
<dbReference type="GO" id="GO:0097176">
    <property type="term" value="P:epoxide metabolic process"/>
    <property type="evidence" value="ECO:0007669"/>
    <property type="project" value="TreeGrafter"/>
</dbReference>
<accession>A0A8S4QRV3</accession>
<sequence length="75" mass="8461">VSAGVTTVPLLLMHGWPGSVREFYEAIPLLTKKAEGYDFVFEVIVPSLPGYGFSDILEEVAFQRYHRESLLFNIV</sequence>
<evidence type="ECO:0000256" key="1">
    <source>
        <dbReference type="ARBA" id="ARBA00010088"/>
    </source>
</evidence>
<proteinExistence type="inferred from homology"/>
<gene>
    <name evidence="4" type="primary">jg25379</name>
    <name evidence="4" type="ORF">PAEG_LOCUS4841</name>
</gene>
<dbReference type="PRINTS" id="PR00412">
    <property type="entry name" value="EPOXHYDRLASE"/>
</dbReference>
<comment type="caution">
    <text evidence="4">The sequence shown here is derived from an EMBL/GenBank/DDBJ whole genome shotgun (WGS) entry which is preliminary data.</text>
</comment>
<evidence type="ECO:0000313" key="5">
    <source>
        <dbReference type="Proteomes" id="UP000838756"/>
    </source>
</evidence>
<dbReference type="InterPro" id="IPR000073">
    <property type="entry name" value="AB_hydrolase_1"/>
</dbReference>
<organism evidence="4 5">
    <name type="scientific">Pararge aegeria aegeria</name>
    <dbReference type="NCBI Taxonomy" id="348720"/>
    <lineage>
        <taxon>Eukaryota</taxon>
        <taxon>Metazoa</taxon>
        <taxon>Ecdysozoa</taxon>
        <taxon>Arthropoda</taxon>
        <taxon>Hexapoda</taxon>
        <taxon>Insecta</taxon>
        <taxon>Pterygota</taxon>
        <taxon>Neoptera</taxon>
        <taxon>Endopterygota</taxon>
        <taxon>Lepidoptera</taxon>
        <taxon>Glossata</taxon>
        <taxon>Ditrysia</taxon>
        <taxon>Papilionoidea</taxon>
        <taxon>Nymphalidae</taxon>
        <taxon>Satyrinae</taxon>
        <taxon>Satyrini</taxon>
        <taxon>Parargina</taxon>
        <taxon>Pararge</taxon>
    </lineage>
</organism>
<dbReference type="EMBL" id="CAKXAJ010017342">
    <property type="protein sequence ID" value="CAH2216891.1"/>
    <property type="molecule type" value="Genomic_DNA"/>
</dbReference>
<evidence type="ECO:0000313" key="4">
    <source>
        <dbReference type="EMBL" id="CAH2216891.1"/>
    </source>
</evidence>
<dbReference type="GO" id="GO:0004301">
    <property type="term" value="F:epoxide hydrolase activity"/>
    <property type="evidence" value="ECO:0007669"/>
    <property type="project" value="TreeGrafter"/>
</dbReference>
<dbReference type="InterPro" id="IPR000639">
    <property type="entry name" value="Epox_hydrolase-like"/>
</dbReference>
<dbReference type="AlphaFoldDB" id="A0A8S4QRV3"/>
<dbReference type="Pfam" id="PF00561">
    <property type="entry name" value="Abhydrolase_1"/>
    <property type="match status" value="1"/>
</dbReference>
<name>A0A8S4QRV3_9NEOP</name>